<evidence type="ECO:0000256" key="1">
    <source>
        <dbReference type="SAM" id="MobiDB-lite"/>
    </source>
</evidence>
<protein>
    <submittedName>
        <fullName evidence="2">Uncharacterized protein</fullName>
    </submittedName>
</protein>
<proteinExistence type="predicted"/>
<dbReference type="EMBL" id="CANTFL010001052">
    <property type="protein sequence ID" value="CAI5730715.1"/>
    <property type="molecule type" value="Genomic_DNA"/>
</dbReference>
<gene>
    <name evidence="2" type="ORF">HBR001_LOCUS4946</name>
</gene>
<organism evidence="2 3">
    <name type="scientific">Hyaloperonospora brassicae</name>
    <name type="common">Brassica downy mildew</name>
    <name type="synonym">Peronospora brassicae</name>
    <dbReference type="NCBI Taxonomy" id="162125"/>
    <lineage>
        <taxon>Eukaryota</taxon>
        <taxon>Sar</taxon>
        <taxon>Stramenopiles</taxon>
        <taxon>Oomycota</taxon>
        <taxon>Peronosporomycetes</taxon>
        <taxon>Peronosporales</taxon>
        <taxon>Peronosporaceae</taxon>
        <taxon>Hyaloperonospora</taxon>
    </lineage>
</organism>
<accession>A0AAV0U1E5</accession>
<keyword evidence="3" id="KW-1185">Reference proteome</keyword>
<dbReference type="Proteomes" id="UP001162031">
    <property type="component" value="Unassembled WGS sequence"/>
</dbReference>
<dbReference type="AlphaFoldDB" id="A0AAV0U1E5"/>
<name>A0AAV0U1E5_HYABA</name>
<feature type="region of interest" description="Disordered" evidence="1">
    <location>
        <begin position="136"/>
        <end position="172"/>
    </location>
</feature>
<reference evidence="2" key="1">
    <citation type="submission" date="2022-12" db="EMBL/GenBank/DDBJ databases">
        <authorList>
            <person name="Webb A."/>
        </authorList>
    </citation>
    <scope>NUCLEOTIDE SEQUENCE</scope>
    <source>
        <strain evidence="2">Hp1</strain>
    </source>
</reference>
<comment type="caution">
    <text evidence="2">The sequence shown here is derived from an EMBL/GenBank/DDBJ whole genome shotgun (WGS) entry which is preliminary data.</text>
</comment>
<sequence>MRRQQRKHEEKRGAPEVEANLCRTLDLQNVRLNDRPCGVGGFMPNKRNETTSKSEIPYLDTPEISSSASSGAECEECSDLLDKWKSTSEMDRVLRVLQPLSFSAQYRLHRLGGLDLAKAVPSFVYRVFRAEKKRQYSGDATAGSAGGNYQRPRVLQRDSNGTHPRQPTYYYI</sequence>
<evidence type="ECO:0000313" key="3">
    <source>
        <dbReference type="Proteomes" id="UP001162031"/>
    </source>
</evidence>
<evidence type="ECO:0000313" key="2">
    <source>
        <dbReference type="EMBL" id="CAI5730715.1"/>
    </source>
</evidence>